<dbReference type="GO" id="GO:0016491">
    <property type="term" value="F:oxidoreductase activity"/>
    <property type="evidence" value="ECO:0007669"/>
    <property type="project" value="InterPro"/>
</dbReference>
<protein>
    <submittedName>
        <fullName evidence="2">Oxidoreductase</fullName>
    </submittedName>
</protein>
<dbReference type="GO" id="GO:0005829">
    <property type="term" value="C:cytosol"/>
    <property type="evidence" value="ECO:0007669"/>
    <property type="project" value="TreeGrafter"/>
</dbReference>
<dbReference type="InterPro" id="IPR036812">
    <property type="entry name" value="NAD(P)_OxRdtase_dom_sf"/>
</dbReference>
<dbReference type="InterPro" id="IPR020471">
    <property type="entry name" value="AKR"/>
</dbReference>
<dbReference type="EMBL" id="BOPG01000011">
    <property type="protein sequence ID" value="GIJ54261.1"/>
    <property type="molecule type" value="Genomic_DNA"/>
</dbReference>
<keyword evidence="3" id="KW-1185">Reference proteome</keyword>
<evidence type="ECO:0000313" key="2">
    <source>
        <dbReference type="EMBL" id="GIJ54261.1"/>
    </source>
</evidence>
<proteinExistence type="predicted"/>
<dbReference type="Proteomes" id="UP000612585">
    <property type="component" value="Unassembled WGS sequence"/>
</dbReference>
<dbReference type="SUPFAM" id="SSF51430">
    <property type="entry name" value="NAD(P)-linked oxidoreductase"/>
    <property type="match status" value="1"/>
</dbReference>
<gene>
    <name evidence="2" type="ORF">Vau01_017770</name>
</gene>
<dbReference type="Pfam" id="PF00248">
    <property type="entry name" value="Aldo_ket_red"/>
    <property type="match status" value="1"/>
</dbReference>
<dbReference type="PANTHER" id="PTHR42686">
    <property type="entry name" value="GH17980P-RELATED"/>
    <property type="match status" value="1"/>
</dbReference>
<accession>A0A8J3Z2V6</accession>
<organism evidence="2 3">
    <name type="scientific">Virgisporangium aurantiacum</name>
    <dbReference type="NCBI Taxonomy" id="175570"/>
    <lineage>
        <taxon>Bacteria</taxon>
        <taxon>Bacillati</taxon>
        <taxon>Actinomycetota</taxon>
        <taxon>Actinomycetes</taxon>
        <taxon>Micromonosporales</taxon>
        <taxon>Micromonosporaceae</taxon>
        <taxon>Virgisporangium</taxon>
    </lineage>
</organism>
<evidence type="ECO:0000313" key="3">
    <source>
        <dbReference type="Proteomes" id="UP000612585"/>
    </source>
</evidence>
<comment type="caution">
    <text evidence="2">The sequence shown here is derived from an EMBL/GenBank/DDBJ whole genome shotgun (WGS) entry which is preliminary data.</text>
</comment>
<dbReference type="InterPro" id="IPR023210">
    <property type="entry name" value="NADP_OxRdtase_dom"/>
</dbReference>
<dbReference type="AlphaFoldDB" id="A0A8J3Z2V6"/>
<dbReference type="Gene3D" id="3.20.20.100">
    <property type="entry name" value="NADP-dependent oxidoreductase domain"/>
    <property type="match status" value="1"/>
</dbReference>
<dbReference type="CDD" id="cd19152">
    <property type="entry name" value="AKR_AKR15A"/>
    <property type="match status" value="1"/>
</dbReference>
<evidence type="ECO:0000259" key="1">
    <source>
        <dbReference type="Pfam" id="PF00248"/>
    </source>
</evidence>
<sequence>MGTLSIVPTSSFRPDDRMPLGRSGLTVSRLGLGLASLGGMFEPVADDVAIATIDRAWDLGVRLFDTAPVYGYGRSETRAGAALRGRPRSAFALCTKVGRLIEPGGTDTQPIWADPPAGVGPRLDYRRGAVLRSLEDSLARLGLDRVDVLHIHDPDLDYTTALLETYPALAELRAAGVIEAVSLGVNHAEVAARFLRDAPAPGPDCVLLAGRYTLLDQTGLDDLLPLCAERGVTVMAAGVFQAGLLAEPRTGKAYGYDTVPAAVLQRIHAVRAACRRFDVPPLAAAIQFPFGHPAVTSVVVGARTPDEIAQNADHLAHPIPVALWTHLKDAGVLPVTAPVPVP</sequence>
<feature type="domain" description="NADP-dependent oxidoreductase" evidence="1">
    <location>
        <begin position="29"/>
        <end position="320"/>
    </location>
</feature>
<name>A0A8J3Z2V6_9ACTN</name>
<reference evidence="2" key="1">
    <citation type="submission" date="2021-01" db="EMBL/GenBank/DDBJ databases">
        <title>Whole genome shotgun sequence of Virgisporangium aurantiacum NBRC 16421.</title>
        <authorList>
            <person name="Komaki H."/>
            <person name="Tamura T."/>
        </authorList>
    </citation>
    <scope>NUCLEOTIDE SEQUENCE</scope>
    <source>
        <strain evidence="2">NBRC 16421</strain>
    </source>
</reference>
<dbReference type="PANTHER" id="PTHR42686:SF1">
    <property type="entry name" value="GH17980P-RELATED"/>
    <property type="match status" value="1"/>
</dbReference>